<name>A0A9P8PS36_9ASCO</name>
<feature type="non-terminal residue" evidence="1">
    <location>
        <position position="1"/>
    </location>
</feature>
<gene>
    <name evidence="1" type="ORF">WICMUC_001983</name>
</gene>
<evidence type="ECO:0000313" key="2">
    <source>
        <dbReference type="Proteomes" id="UP000769528"/>
    </source>
</evidence>
<reference evidence="1" key="2">
    <citation type="submission" date="2021-01" db="EMBL/GenBank/DDBJ databases">
        <authorList>
            <person name="Schikora-Tamarit M.A."/>
        </authorList>
    </citation>
    <scope>NUCLEOTIDE SEQUENCE</scope>
    <source>
        <strain evidence="1">CBS6341</strain>
    </source>
</reference>
<dbReference type="AlphaFoldDB" id="A0A9P8PS36"/>
<comment type="caution">
    <text evidence="1">The sequence shown here is derived from an EMBL/GenBank/DDBJ whole genome shotgun (WGS) entry which is preliminary data.</text>
</comment>
<organism evidence="1 2">
    <name type="scientific">Wickerhamomyces mucosus</name>
    <dbReference type="NCBI Taxonomy" id="1378264"/>
    <lineage>
        <taxon>Eukaryota</taxon>
        <taxon>Fungi</taxon>
        <taxon>Dikarya</taxon>
        <taxon>Ascomycota</taxon>
        <taxon>Saccharomycotina</taxon>
        <taxon>Saccharomycetes</taxon>
        <taxon>Phaffomycetales</taxon>
        <taxon>Wickerhamomycetaceae</taxon>
        <taxon>Wickerhamomyces</taxon>
    </lineage>
</organism>
<keyword evidence="2" id="KW-1185">Reference proteome</keyword>
<sequence length="66" mass="7621">SLSSLREHIMYQIGRLEEERRLLQVEQQSVGRVLDDTDTDNQFLTYLASSFSSVSIRWQKGKFLGG</sequence>
<reference evidence="1" key="1">
    <citation type="journal article" date="2021" name="Open Biol.">
        <title>Shared evolutionary footprints suggest mitochondrial oxidative damage underlies multiple complex I losses in fungi.</title>
        <authorList>
            <person name="Schikora-Tamarit M.A."/>
            <person name="Marcet-Houben M."/>
            <person name="Nosek J."/>
            <person name="Gabaldon T."/>
        </authorList>
    </citation>
    <scope>NUCLEOTIDE SEQUENCE</scope>
    <source>
        <strain evidence="1">CBS6341</strain>
    </source>
</reference>
<accession>A0A9P8PS36</accession>
<proteinExistence type="predicted"/>
<protein>
    <submittedName>
        <fullName evidence="1">Uncharacterized protein</fullName>
    </submittedName>
</protein>
<dbReference type="Proteomes" id="UP000769528">
    <property type="component" value="Unassembled WGS sequence"/>
</dbReference>
<dbReference type="EMBL" id="JAEUBF010000634">
    <property type="protein sequence ID" value="KAH3676464.1"/>
    <property type="molecule type" value="Genomic_DNA"/>
</dbReference>
<evidence type="ECO:0000313" key="1">
    <source>
        <dbReference type="EMBL" id="KAH3676464.1"/>
    </source>
</evidence>